<evidence type="ECO:0000256" key="5">
    <source>
        <dbReference type="RuleBase" id="RU000356"/>
    </source>
</evidence>
<keyword evidence="3" id="KW-0479">Metal-binding</keyword>
<dbReference type="RefSeq" id="WP_344846098.1">
    <property type="nucleotide sequence ID" value="NZ_BAABDF010000007.1"/>
</dbReference>
<keyword evidence="8" id="KW-1185">Reference proteome</keyword>
<keyword evidence="5" id="KW-0813">Transport</keyword>
<dbReference type="PROSITE" id="PS01033">
    <property type="entry name" value="GLOBIN"/>
    <property type="match status" value="1"/>
</dbReference>
<name>A0ABP7K5M6_9RHOB</name>
<evidence type="ECO:0000256" key="4">
    <source>
        <dbReference type="ARBA" id="ARBA00023004"/>
    </source>
</evidence>
<dbReference type="Pfam" id="PF00042">
    <property type="entry name" value="Globin"/>
    <property type="match status" value="1"/>
</dbReference>
<keyword evidence="1 5" id="KW-0349">Heme</keyword>
<dbReference type="PANTHER" id="PTHR43396">
    <property type="entry name" value="FLAVOHEMOPROTEIN"/>
    <property type="match status" value="1"/>
</dbReference>
<evidence type="ECO:0000256" key="2">
    <source>
        <dbReference type="ARBA" id="ARBA00022621"/>
    </source>
</evidence>
<gene>
    <name evidence="7" type="ORF">GCM10022404_15820</name>
</gene>
<dbReference type="Proteomes" id="UP001399917">
    <property type="component" value="Unassembled WGS sequence"/>
</dbReference>
<protein>
    <submittedName>
        <fullName evidence="7">Globin family protein</fullName>
    </submittedName>
</protein>
<keyword evidence="4" id="KW-0408">Iron</keyword>
<reference evidence="8" key="1">
    <citation type="journal article" date="2019" name="Int. J. Syst. Evol. Microbiol.">
        <title>The Global Catalogue of Microorganisms (GCM) 10K type strain sequencing project: providing services to taxonomists for standard genome sequencing and annotation.</title>
        <authorList>
            <consortium name="The Broad Institute Genomics Platform"/>
            <consortium name="The Broad Institute Genome Sequencing Center for Infectious Disease"/>
            <person name="Wu L."/>
            <person name="Ma J."/>
        </authorList>
    </citation>
    <scope>NUCLEOTIDE SEQUENCE [LARGE SCALE GENOMIC DNA]</scope>
    <source>
        <strain evidence="8">JCM 17190</strain>
    </source>
</reference>
<evidence type="ECO:0000313" key="8">
    <source>
        <dbReference type="Proteomes" id="UP001399917"/>
    </source>
</evidence>
<accession>A0ABP7K5M6</accession>
<dbReference type="InterPro" id="IPR009050">
    <property type="entry name" value="Globin-like_sf"/>
</dbReference>
<feature type="domain" description="Globin" evidence="6">
    <location>
        <begin position="1"/>
        <end position="135"/>
    </location>
</feature>
<comment type="caution">
    <text evidence="7">The sequence shown here is derived from an EMBL/GenBank/DDBJ whole genome shotgun (WGS) entry which is preliminary data.</text>
</comment>
<dbReference type="SUPFAM" id="SSF46458">
    <property type="entry name" value="Globin-like"/>
    <property type="match status" value="1"/>
</dbReference>
<proteinExistence type="inferred from homology"/>
<evidence type="ECO:0000256" key="1">
    <source>
        <dbReference type="ARBA" id="ARBA00022617"/>
    </source>
</evidence>
<dbReference type="EMBL" id="BAABDF010000007">
    <property type="protein sequence ID" value="GAA3866521.1"/>
    <property type="molecule type" value="Genomic_DNA"/>
</dbReference>
<sequence length="147" mass="15997">MPTPEQIALVRDSYKAVMATRPELVEDFYTRLFVTQPSLKPMFPQDITGQAMKTEATLQLAILSLSAPDALIGPLRDLGRYHAGVGVRDGMYHTMCEVLMDTLAAQAGPIWTPEVSQAWGKVLAFVTNTMIEGAHGDHSDEAAPLIA</sequence>
<comment type="similarity">
    <text evidence="5">Belongs to the globin family.</text>
</comment>
<keyword evidence="2 5" id="KW-0561">Oxygen transport</keyword>
<dbReference type="InterPro" id="IPR012292">
    <property type="entry name" value="Globin/Proto"/>
</dbReference>
<evidence type="ECO:0000256" key="3">
    <source>
        <dbReference type="ARBA" id="ARBA00022723"/>
    </source>
</evidence>
<dbReference type="InterPro" id="IPR000971">
    <property type="entry name" value="Globin"/>
</dbReference>
<evidence type="ECO:0000259" key="6">
    <source>
        <dbReference type="PROSITE" id="PS01033"/>
    </source>
</evidence>
<organism evidence="7 8">
    <name type="scientific">Celeribacter arenosi</name>
    <dbReference type="NCBI Taxonomy" id="792649"/>
    <lineage>
        <taxon>Bacteria</taxon>
        <taxon>Pseudomonadati</taxon>
        <taxon>Pseudomonadota</taxon>
        <taxon>Alphaproteobacteria</taxon>
        <taxon>Rhodobacterales</taxon>
        <taxon>Roseobacteraceae</taxon>
        <taxon>Celeribacter</taxon>
    </lineage>
</organism>
<dbReference type="Gene3D" id="1.10.490.10">
    <property type="entry name" value="Globins"/>
    <property type="match status" value="1"/>
</dbReference>
<evidence type="ECO:0000313" key="7">
    <source>
        <dbReference type="EMBL" id="GAA3866521.1"/>
    </source>
</evidence>
<dbReference type="PANTHER" id="PTHR43396:SF3">
    <property type="entry name" value="FLAVOHEMOPROTEIN"/>
    <property type="match status" value="1"/>
</dbReference>